<accession>A0ABS2CIU5</accession>
<proteinExistence type="predicted"/>
<keyword evidence="1" id="KW-1133">Transmembrane helix</keyword>
<protein>
    <submittedName>
        <fullName evidence="3">DUF305 domain-containing protein</fullName>
    </submittedName>
</protein>
<keyword evidence="1" id="KW-0812">Transmembrane</keyword>
<comment type="caution">
    <text evidence="3">The sequence shown here is derived from an EMBL/GenBank/DDBJ whole genome shotgun (WGS) entry which is preliminary data.</text>
</comment>
<name>A0ABS2CIU5_9MICO</name>
<gene>
    <name evidence="3" type="ORF">JQN70_05335</name>
</gene>
<dbReference type="RefSeq" id="WP_204130285.1">
    <property type="nucleotide sequence ID" value="NZ_JAFDVD010000006.1"/>
</dbReference>
<feature type="domain" description="DUF305" evidence="2">
    <location>
        <begin position="59"/>
        <end position="215"/>
    </location>
</feature>
<evidence type="ECO:0000259" key="2">
    <source>
        <dbReference type="Pfam" id="PF03713"/>
    </source>
</evidence>
<dbReference type="Proteomes" id="UP001430172">
    <property type="component" value="Unassembled WGS sequence"/>
</dbReference>
<keyword evidence="4" id="KW-1185">Reference proteome</keyword>
<organism evidence="3 4">
    <name type="scientific">Phycicoccus sonneratiae</name>
    <dbReference type="NCBI Taxonomy" id="2807628"/>
    <lineage>
        <taxon>Bacteria</taxon>
        <taxon>Bacillati</taxon>
        <taxon>Actinomycetota</taxon>
        <taxon>Actinomycetes</taxon>
        <taxon>Micrococcales</taxon>
        <taxon>Intrasporangiaceae</taxon>
        <taxon>Phycicoccus</taxon>
    </lineage>
</organism>
<dbReference type="EMBL" id="JAFDVD010000006">
    <property type="protein sequence ID" value="MBM6399799.1"/>
    <property type="molecule type" value="Genomic_DNA"/>
</dbReference>
<dbReference type="InterPro" id="IPR012347">
    <property type="entry name" value="Ferritin-like"/>
</dbReference>
<evidence type="ECO:0000313" key="4">
    <source>
        <dbReference type="Proteomes" id="UP001430172"/>
    </source>
</evidence>
<sequence length="219" mass="23365">MSTPADPTAEVDEVAEARPGRGRALVALVAVVALLLGIGGTLLVQRASAPGRVSEFGADAGFARDMQTHHLQAVDMAFLVRDRSTDEDVRTLAYDIATSQQQQAGQMYGWLVQWGLPQTGERAPMAWVGGEHAAHTAAGEPMPGMATPEQLDGLRAARGAEADRIFLRLMIAHHRGGVEMADAALADARTDEVRTLAGAISRAQTSEIALMEQMLRDRS</sequence>
<dbReference type="PANTHER" id="PTHR36933:SF1">
    <property type="entry name" value="SLL0788 PROTEIN"/>
    <property type="match status" value="1"/>
</dbReference>
<dbReference type="PANTHER" id="PTHR36933">
    <property type="entry name" value="SLL0788 PROTEIN"/>
    <property type="match status" value="1"/>
</dbReference>
<feature type="transmembrane region" description="Helical" evidence="1">
    <location>
        <begin position="24"/>
        <end position="44"/>
    </location>
</feature>
<reference evidence="3" key="1">
    <citation type="submission" date="2021-02" db="EMBL/GenBank/DDBJ databases">
        <title>Phycicoccus sp. MQZ13P-5T, whole genome shotgun sequence.</title>
        <authorList>
            <person name="Tuo L."/>
        </authorList>
    </citation>
    <scope>NUCLEOTIDE SEQUENCE</scope>
    <source>
        <strain evidence="3">MQZ13P-5</strain>
    </source>
</reference>
<dbReference type="InterPro" id="IPR005183">
    <property type="entry name" value="DUF305_CopM-like"/>
</dbReference>
<keyword evidence="1" id="KW-0472">Membrane</keyword>
<dbReference type="Gene3D" id="1.20.1260.10">
    <property type="match status" value="1"/>
</dbReference>
<dbReference type="Pfam" id="PF03713">
    <property type="entry name" value="DUF305"/>
    <property type="match status" value="1"/>
</dbReference>
<evidence type="ECO:0000256" key="1">
    <source>
        <dbReference type="SAM" id="Phobius"/>
    </source>
</evidence>
<evidence type="ECO:0000313" key="3">
    <source>
        <dbReference type="EMBL" id="MBM6399799.1"/>
    </source>
</evidence>